<protein>
    <recommendedName>
        <fullName evidence="4">DUF2795 domain-containing protein</fullName>
    </recommendedName>
</protein>
<dbReference type="RefSeq" id="WP_077692887.1">
    <property type="nucleotide sequence ID" value="NZ_MCOK01000001.1"/>
</dbReference>
<feature type="compositionally biased region" description="Basic and acidic residues" evidence="1">
    <location>
        <begin position="66"/>
        <end position="76"/>
    </location>
</feature>
<gene>
    <name evidence="2" type="ORF">NOSIN_23580</name>
</gene>
<keyword evidence="3" id="KW-1185">Reference proteome</keyword>
<dbReference type="STRING" id="501010.NOSIN_23580"/>
<dbReference type="Pfam" id="PF11387">
    <property type="entry name" value="DUF2795"/>
    <property type="match status" value="1"/>
</dbReference>
<evidence type="ECO:0008006" key="4">
    <source>
        <dbReference type="Google" id="ProtNLM"/>
    </source>
</evidence>
<dbReference type="InterPro" id="IPR021527">
    <property type="entry name" value="DUF2795"/>
</dbReference>
<dbReference type="AlphaFoldDB" id="A0A1V3C6X3"/>
<evidence type="ECO:0000256" key="1">
    <source>
        <dbReference type="SAM" id="MobiDB-lite"/>
    </source>
</evidence>
<reference evidence="3" key="1">
    <citation type="submission" date="2016-08" db="EMBL/GenBank/DDBJ databases">
        <authorList>
            <person name="Tokovenko B."/>
            <person name="Kalinowski J."/>
        </authorList>
    </citation>
    <scope>NUCLEOTIDE SEQUENCE [LARGE SCALE GENOMIC DNA]</scope>
    <source>
        <strain evidence="3">UTMC102</strain>
    </source>
</reference>
<dbReference type="OrthoDB" id="5116616at2"/>
<comment type="caution">
    <text evidence="2">The sequence shown here is derived from an EMBL/GenBank/DDBJ whole genome shotgun (WGS) entry which is preliminary data.</text>
</comment>
<accession>A0A1V3C6X3</accession>
<proteinExistence type="predicted"/>
<evidence type="ECO:0000313" key="2">
    <source>
        <dbReference type="EMBL" id="OOC56443.1"/>
    </source>
</evidence>
<sequence length="111" mass="12330">MSVKHGIEGLQAILGEVDFPAGKDRIVEHARNAEADEELLSALRAIPPADYYQPEEILRSVPLSRSDPDSHPESARAQHRREHGKPGMSESTKETRPVNPIEDELGENRKA</sequence>
<name>A0A1V3C6X3_9ACTN</name>
<dbReference type="EMBL" id="MCOK01000001">
    <property type="protein sequence ID" value="OOC56443.1"/>
    <property type="molecule type" value="Genomic_DNA"/>
</dbReference>
<evidence type="ECO:0000313" key="3">
    <source>
        <dbReference type="Proteomes" id="UP000189004"/>
    </source>
</evidence>
<feature type="region of interest" description="Disordered" evidence="1">
    <location>
        <begin position="59"/>
        <end position="111"/>
    </location>
</feature>
<dbReference type="Proteomes" id="UP000189004">
    <property type="component" value="Unassembled WGS sequence"/>
</dbReference>
<organism evidence="2 3">
    <name type="scientific">Nocardiopsis sinuspersici</name>
    <dbReference type="NCBI Taxonomy" id="501010"/>
    <lineage>
        <taxon>Bacteria</taxon>
        <taxon>Bacillati</taxon>
        <taxon>Actinomycetota</taxon>
        <taxon>Actinomycetes</taxon>
        <taxon>Streptosporangiales</taxon>
        <taxon>Nocardiopsidaceae</taxon>
        <taxon>Nocardiopsis</taxon>
    </lineage>
</organism>